<dbReference type="GO" id="GO:0071281">
    <property type="term" value="P:cellular response to iron ion"/>
    <property type="evidence" value="ECO:0007669"/>
    <property type="project" value="TreeGrafter"/>
</dbReference>
<organism evidence="4 5">
    <name type="scientific">Megasphaera paucivorans</name>
    <dbReference type="NCBI Taxonomy" id="349095"/>
    <lineage>
        <taxon>Bacteria</taxon>
        <taxon>Bacillati</taxon>
        <taxon>Bacillota</taxon>
        <taxon>Negativicutes</taxon>
        <taxon>Veillonellales</taxon>
        <taxon>Veillonellaceae</taxon>
        <taxon>Megasphaera</taxon>
    </lineage>
</organism>
<dbReference type="PROSITE" id="PS50983">
    <property type="entry name" value="FE_B12_PBP"/>
    <property type="match status" value="1"/>
</dbReference>
<keyword evidence="2" id="KW-0732">Signal</keyword>
<protein>
    <submittedName>
        <fullName evidence="4">Iron complex transport system substrate-binding protein</fullName>
    </submittedName>
</protein>
<dbReference type="SUPFAM" id="SSF53807">
    <property type="entry name" value="Helical backbone' metal receptor"/>
    <property type="match status" value="1"/>
</dbReference>
<dbReference type="Proteomes" id="UP000199309">
    <property type="component" value="Unassembled WGS sequence"/>
</dbReference>
<dbReference type="PANTHER" id="PTHR30535:SF34">
    <property type="entry name" value="MOLYBDATE-BINDING PROTEIN MOLA"/>
    <property type="match status" value="1"/>
</dbReference>
<dbReference type="Gene3D" id="3.40.50.1980">
    <property type="entry name" value="Nitrogenase molybdenum iron protein domain"/>
    <property type="match status" value="2"/>
</dbReference>
<comment type="similarity">
    <text evidence="1">Belongs to the bacterial solute-binding protein 8 family.</text>
</comment>
<gene>
    <name evidence="4" type="ORF">SAMN05660299_00597</name>
</gene>
<evidence type="ECO:0000256" key="1">
    <source>
        <dbReference type="ARBA" id="ARBA00008814"/>
    </source>
</evidence>
<evidence type="ECO:0000313" key="5">
    <source>
        <dbReference type="Proteomes" id="UP000199309"/>
    </source>
</evidence>
<sequence>MKRIYGALCILLLSMLLILSGCHAPAATTASAVSAGGYDVTDVQGTVVHFNSKPQRILTLSMETDEMMLGLVSPSNMVAVNALLDDPLNSTVVPQAQQIPVKITDPSVEAIAAMKPDVVIIPDWGSLEKVVPLRDLGIPVVVCKGAVTMAEVKDTIRLLSQVIGEEERGSEIIRQMDVQLADIKRQVDAIPQEQRKSVVLISLMNTYGGIGCLFDDACRYAGVTNGMATAGIRNGQAMSKEMLVKINPDYLFLPSYTNHGNYDSDRFVQQYLEDPALQTLTAVKENHLVKPRESYLYNGSQDIVFGIREIAFSVYGQSFAQADGQHISAVL</sequence>
<evidence type="ECO:0000313" key="4">
    <source>
        <dbReference type="EMBL" id="SDM29221.1"/>
    </source>
</evidence>
<feature type="chain" id="PRO_5011638416" evidence="2">
    <location>
        <begin position="27"/>
        <end position="331"/>
    </location>
</feature>
<dbReference type="Pfam" id="PF01497">
    <property type="entry name" value="Peripla_BP_2"/>
    <property type="match status" value="1"/>
</dbReference>
<reference evidence="4 5" key="1">
    <citation type="submission" date="2016-10" db="EMBL/GenBank/DDBJ databases">
        <authorList>
            <person name="de Groot N.N."/>
        </authorList>
    </citation>
    <scope>NUCLEOTIDE SEQUENCE [LARGE SCALE GENOMIC DNA]</scope>
    <source>
        <strain evidence="4 5">DSM 16981</strain>
    </source>
</reference>
<dbReference type="InterPro" id="IPR002491">
    <property type="entry name" value="ABC_transptr_periplasmic_BD"/>
</dbReference>
<dbReference type="RefSeq" id="WP_218118705.1">
    <property type="nucleotide sequence ID" value="NZ_FNHQ01000004.1"/>
</dbReference>
<dbReference type="PANTHER" id="PTHR30535">
    <property type="entry name" value="VITAMIN B12-BINDING PROTEIN"/>
    <property type="match status" value="1"/>
</dbReference>
<accession>A0A1G9S156</accession>
<evidence type="ECO:0000259" key="3">
    <source>
        <dbReference type="PROSITE" id="PS50983"/>
    </source>
</evidence>
<dbReference type="InterPro" id="IPR050902">
    <property type="entry name" value="ABC_Transporter_SBP"/>
</dbReference>
<dbReference type="PROSITE" id="PS51257">
    <property type="entry name" value="PROKAR_LIPOPROTEIN"/>
    <property type="match status" value="1"/>
</dbReference>
<name>A0A1G9S156_9FIRM</name>
<dbReference type="EMBL" id="FNHQ01000004">
    <property type="protein sequence ID" value="SDM29221.1"/>
    <property type="molecule type" value="Genomic_DNA"/>
</dbReference>
<keyword evidence="5" id="KW-1185">Reference proteome</keyword>
<feature type="domain" description="Fe/B12 periplasmic-binding" evidence="3">
    <location>
        <begin position="56"/>
        <end position="318"/>
    </location>
</feature>
<feature type="signal peptide" evidence="2">
    <location>
        <begin position="1"/>
        <end position="26"/>
    </location>
</feature>
<evidence type="ECO:0000256" key="2">
    <source>
        <dbReference type="SAM" id="SignalP"/>
    </source>
</evidence>
<proteinExistence type="inferred from homology"/>
<dbReference type="AlphaFoldDB" id="A0A1G9S156"/>
<dbReference type="STRING" id="349095.SAMN05660299_00597"/>